<dbReference type="EMBL" id="DXFG01000316">
    <property type="protein sequence ID" value="HIX38914.1"/>
    <property type="molecule type" value="Genomic_DNA"/>
</dbReference>
<sequence>MTETTIAKNISTADEKANYDASCKRLLAEKTILAWIMKSCLWEYMDCDIHEIAEKYIEEKPQIGEIPVAPDERQSAPVIQGTGVEDTTITEGKVTFDIRFTAAVPSDYKSAGSLDREKIGLILNVEAQNQFYPGYPLIKRGVYYCCRMISSQYGTVFTGSHYEKIKKVYSIWICTTPPKNRKHTITSYALAENNFVGQVKEAQKNYDLLSVFMICLGNPEAEIGCGILKLLSVLLSSELKAEEKKKVLEEEFHIQMSQAFEEEVSNMCNLSEGVEQKGIQKGIQTGIQQALTESIKNLMDTMNMTAKEAMDALKIKEEDRSHYAELLKTQK</sequence>
<comment type="caution">
    <text evidence="1">The sequence shown here is derived from an EMBL/GenBank/DDBJ whole genome shotgun (WGS) entry which is preliminary data.</text>
</comment>
<gene>
    <name evidence="1" type="ORF">H9738_13780</name>
</gene>
<organism evidence="1 2">
    <name type="scientific">Candidatus Blautia pullistercoris</name>
    <dbReference type="NCBI Taxonomy" id="2838499"/>
    <lineage>
        <taxon>Bacteria</taxon>
        <taxon>Bacillati</taxon>
        <taxon>Bacillota</taxon>
        <taxon>Clostridia</taxon>
        <taxon>Lachnospirales</taxon>
        <taxon>Lachnospiraceae</taxon>
        <taxon>Blautia</taxon>
    </lineage>
</organism>
<name>A0A9D2ANQ2_9FIRM</name>
<dbReference type="Proteomes" id="UP000824230">
    <property type="component" value="Unassembled WGS sequence"/>
</dbReference>
<reference evidence="1" key="2">
    <citation type="submission" date="2021-04" db="EMBL/GenBank/DDBJ databases">
        <authorList>
            <person name="Gilroy R."/>
        </authorList>
    </citation>
    <scope>NUCLEOTIDE SEQUENCE</scope>
    <source>
        <strain evidence="1">ChiHjej12B11-1927</strain>
    </source>
</reference>
<dbReference type="AlphaFoldDB" id="A0A9D2ANQ2"/>
<accession>A0A9D2ANQ2</accession>
<proteinExistence type="predicted"/>
<protein>
    <submittedName>
        <fullName evidence="1">Rpn family recombination-promoting nuclease/putative transposase</fullName>
    </submittedName>
</protein>
<evidence type="ECO:0000313" key="1">
    <source>
        <dbReference type="EMBL" id="HIX38914.1"/>
    </source>
</evidence>
<reference evidence="1" key="1">
    <citation type="journal article" date="2021" name="PeerJ">
        <title>Extensive microbial diversity within the chicken gut microbiome revealed by metagenomics and culture.</title>
        <authorList>
            <person name="Gilroy R."/>
            <person name="Ravi A."/>
            <person name="Getino M."/>
            <person name="Pursley I."/>
            <person name="Horton D.L."/>
            <person name="Alikhan N.F."/>
            <person name="Baker D."/>
            <person name="Gharbi K."/>
            <person name="Hall N."/>
            <person name="Watson M."/>
            <person name="Adriaenssens E.M."/>
            <person name="Foster-Nyarko E."/>
            <person name="Jarju S."/>
            <person name="Secka A."/>
            <person name="Antonio M."/>
            <person name="Oren A."/>
            <person name="Chaudhuri R.R."/>
            <person name="La Ragione R."/>
            <person name="Hildebrand F."/>
            <person name="Pallen M.J."/>
        </authorList>
    </citation>
    <scope>NUCLEOTIDE SEQUENCE</scope>
    <source>
        <strain evidence="1">ChiHjej12B11-1927</strain>
    </source>
</reference>
<evidence type="ECO:0000313" key="2">
    <source>
        <dbReference type="Proteomes" id="UP000824230"/>
    </source>
</evidence>